<dbReference type="GO" id="GO:0005669">
    <property type="term" value="C:transcription factor TFIID complex"/>
    <property type="evidence" value="ECO:0007669"/>
    <property type="project" value="InterPro"/>
</dbReference>
<proteinExistence type="predicted"/>
<dbReference type="InterPro" id="IPR003228">
    <property type="entry name" value="TFIID_TAF12_dom"/>
</dbReference>
<dbReference type="Pfam" id="PF03847">
    <property type="entry name" value="TFIID_20kDa"/>
    <property type="match status" value="1"/>
</dbReference>
<feature type="domain" description="Transcription initiation factor TFIID subunit 12" evidence="1">
    <location>
        <begin position="3"/>
        <end position="56"/>
    </location>
</feature>
<dbReference type="InterPro" id="IPR009072">
    <property type="entry name" value="Histone-fold"/>
</dbReference>
<dbReference type="Proteomes" id="UP000008312">
    <property type="component" value="Unassembled WGS sequence"/>
</dbReference>
<evidence type="ECO:0000313" key="3">
    <source>
        <dbReference type="Proteomes" id="UP000008312"/>
    </source>
</evidence>
<dbReference type="GO" id="GO:0006352">
    <property type="term" value="P:DNA-templated transcription initiation"/>
    <property type="evidence" value="ECO:0007669"/>
    <property type="project" value="InterPro"/>
</dbReference>
<dbReference type="EMBL" id="FN668639">
    <property type="protein sequence ID" value="CBK20798.2"/>
    <property type="molecule type" value="Genomic_DNA"/>
</dbReference>
<organism evidence="2">
    <name type="scientific">Blastocystis hominis</name>
    <dbReference type="NCBI Taxonomy" id="12968"/>
    <lineage>
        <taxon>Eukaryota</taxon>
        <taxon>Sar</taxon>
        <taxon>Stramenopiles</taxon>
        <taxon>Bigyra</taxon>
        <taxon>Opalozoa</taxon>
        <taxon>Opalinata</taxon>
        <taxon>Blastocystidae</taxon>
        <taxon>Blastocystis</taxon>
    </lineage>
</organism>
<dbReference type="GeneID" id="24918339"/>
<dbReference type="RefSeq" id="XP_012894846.1">
    <property type="nucleotide sequence ID" value="XM_013039392.1"/>
</dbReference>
<dbReference type="GO" id="GO:0046982">
    <property type="term" value="F:protein heterodimerization activity"/>
    <property type="evidence" value="ECO:0007669"/>
    <property type="project" value="InterPro"/>
</dbReference>
<dbReference type="InParanoid" id="D8LX03"/>
<reference evidence="2" key="1">
    <citation type="submission" date="2010-02" db="EMBL/GenBank/DDBJ databases">
        <title>Sequencing and annotation of the Blastocystis hominis genome.</title>
        <authorList>
            <person name="Wincker P."/>
        </authorList>
    </citation>
    <scope>NUCLEOTIDE SEQUENCE</scope>
    <source>
        <strain evidence="2">Singapore isolate B</strain>
    </source>
</reference>
<dbReference type="OrthoDB" id="2193432at2759"/>
<protein>
    <recommendedName>
        <fullName evidence="1">Transcription initiation factor TFIID subunit 12 domain-containing protein</fullName>
    </recommendedName>
</protein>
<sequence length="76" mass="8285">MTPEAENLMVLLANEFIKDVTEGSCKVASLRNTEEGSDQTVEVSDLALYLKKNWGMNVEGYAISTTNSDLTKEAAV</sequence>
<evidence type="ECO:0000259" key="1">
    <source>
        <dbReference type="Pfam" id="PF03847"/>
    </source>
</evidence>
<accession>D8LX03</accession>
<dbReference type="Gene3D" id="1.10.20.10">
    <property type="entry name" value="Histone, subunit A"/>
    <property type="match status" value="1"/>
</dbReference>
<gene>
    <name evidence="2" type="ORF">GSBLH_T00001060001</name>
</gene>
<dbReference type="AlphaFoldDB" id="D8LX03"/>
<evidence type="ECO:0000313" key="2">
    <source>
        <dbReference type="EMBL" id="CBK20798.2"/>
    </source>
</evidence>
<dbReference type="SUPFAM" id="SSF47113">
    <property type="entry name" value="Histone-fold"/>
    <property type="match status" value="1"/>
</dbReference>
<keyword evidence="3" id="KW-1185">Reference proteome</keyword>
<name>D8LX03_BLAHO</name>